<proteinExistence type="predicted"/>
<dbReference type="RefSeq" id="WP_205358667.1">
    <property type="nucleotide sequence ID" value="NZ_JADKYB010000010.1"/>
</dbReference>
<keyword evidence="2" id="KW-1185">Reference proteome</keyword>
<dbReference type="EMBL" id="JADKYB010000010">
    <property type="protein sequence ID" value="MBM9506802.1"/>
    <property type="molecule type" value="Genomic_DNA"/>
</dbReference>
<organism evidence="1 2">
    <name type="scientific">Actinacidiphila acididurans</name>
    <dbReference type="NCBI Taxonomy" id="2784346"/>
    <lineage>
        <taxon>Bacteria</taxon>
        <taxon>Bacillati</taxon>
        <taxon>Actinomycetota</taxon>
        <taxon>Actinomycetes</taxon>
        <taxon>Kitasatosporales</taxon>
        <taxon>Streptomycetaceae</taxon>
        <taxon>Actinacidiphila</taxon>
    </lineage>
</organism>
<name>A0ABS2TUP2_9ACTN</name>
<comment type="caution">
    <text evidence="1">The sequence shown here is derived from an EMBL/GenBank/DDBJ whole genome shotgun (WGS) entry which is preliminary data.</text>
</comment>
<reference evidence="1 2" key="1">
    <citation type="submission" date="2021-01" db="EMBL/GenBank/DDBJ databases">
        <title>Streptomyces acididurans sp. nov., isolated from a peat swamp forest soil.</title>
        <authorList>
            <person name="Chantavorakit T."/>
            <person name="Duangmal K."/>
        </authorList>
    </citation>
    <scope>NUCLEOTIDE SEQUENCE [LARGE SCALE GENOMIC DNA]</scope>
    <source>
        <strain evidence="1 2">KK5PA1</strain>
    </source>
</reference>
<sequence length="144" mass="16141">MVAAAVAVVAATGLSVHEIHKHRQDEQIDARLEQLQADPIIPALDRVLGPHKTLHRYKVCRFEDAPYVEIHYTVANTESVREKILRTVRAAGWHADGWIGVGNDYYAVDIDRQLKGWHSSQSFLNVHTGDLLVNLETIDHSGCL</sequence>
<evidence type="ECO:0000313" key="1">
    <source>
        <dbReference type="EMBL" id="MBM9506802.1"/>
    </source>
</evidence>
<accession>A0ABS2TUP2</accession>
<gene>
    <name evidence="1" type="ORF">ITX44_20040</name>
</gene>
<evidence type="ECO:0000313" key="2">
    <source>
        <dbReference type="Proteomes" id="UP000749040"/>
    </source>
</evidence>
<dbReference type="Proteomes" id="UP000749040">
    <property type="component" value="Unassembled WGS sequence"/>
</dbReference>
<protein>
    <submittedName>
        <fullName evidence="1">Uncharacterized protein</fullName>
    </submittedName>
</protein>